<dbReference type="Proteomes" id="UP001519306">
    <property type="component" value="Unassembled WGS sequence"/>
</dbReference>
<dbReference type="PROSITE" id="PS50267">
    <property type="entry name" value="NA_NEUROTRAN_SYMP_3"/>
    <property type="match status" value="1"/>
</dbReference>
<evidence type="ECO:0000256" key="1">
    <source>
        <dbReference type="ARBA" id="ARBA00004141"/>
    </source>
</evidence>
<dbReference type="CDD" id="cd10336">
    <property type="entry name" value="SLC6sbd_Tyt1-Like"/>
    <property type="match status" value="1"/>
</dbReference>
<name>A0ABS4KA39_9FIRM</name>
<evidence type="ECO:0000313" key="8">
    <source>
        <dbReference type="EMBL" id="MBP2024640.1"/>
    </source>
</evidence>
<feature type="transmembrane region" description="Helical" evidence="7">
    <location>
        <begin position="41"/>
        <end position="65"/>
    </location>
</feature>
<dbReference type="EMBL" id="JAGGLJ010000001">
    <property type="protein sequence ID" value="MBP2024640.1"/>
    <property type="molecule type" value="Genomic_DNA"/>
</dbReference>
<dbReference type="PRINTS" id="PR00176">
    <property type="entry name" value="NANEUSMPORT"/>
</dbReference>
<feature type="transmembrane region" description="Helical" evidence="7">
    <location>
        <begin position="415"/>
        <end position="433"/>
    </location>
</feature>
<sequence length="435" mass="47669">MSQKNEGFSSILGFILVAIGLALGIGSLWRFPYVVGQNGGALFILMYVAIILVIGIPLMTAEVTIGFTTQKTAINAYKTLSPNSKWYLAGYLHLAAAIVILGYTASIYAWILKYVISSISGDFVGLDTKGVIDFFEAFSSNKKLVLIYFLVNYALNIFVILGGIQKGIERISKILLPALFAIMLVIIINALKLPGSSEGLKFLFKPDFSKFTFNSLITCLGQAFFALGLAMLGSMVFGSYIRKPKEKIFKSSSLVCSSLVFAGIAAGLMILPIVFATGLKPEEGVALTFLTLPNAFNLISGGRFLSILFYFGFYIAAFTSSVGVLEAIVGLFIEEYDLSREKAIALASVFIIPIAIISIWSSNFFNFMDKLQNNFILIIGVLAIAIFTGYVWGIDNCIKAANIENIFVQKWMKISIKYIAPVLIIIIFISQFIKF</sequence>
<comment type="subcellular location">
    <subcellularLocation>
        <location evidence="1">Membrane</location>
        <topology evidence="1">Multi-pass membrane protein</topology>
    </subcellularLocation>
</comment>
<keyword evidence="9" id="KW-1185">Reference proteome</keyword>
<dbReference type="Pfam" id="PF00209">
    <property type="entry name" value="SNF"/>
    <property type="match status" value="2"/>
</dbReference>
<feature type="transmembrane region" description="Helical" evidence="7">
    <location>
        <begin position="86"/>
        <end position="111"/>
    </location>
</feature>
<evidence type="ECO:0000256" key="5">
    <source>
        <dbReference type="ARBA" id="ARBA00023136"/>
    </source>
</evidence>
<accession>A0ABS4KA39</accession>
<protein>
    <recommendedName>
        <fullName evidence="6">Transporter</fullName>
    </recommendedName>
</protein>
<dbReference type="PANTHER" id="PTHR42948:SF1">
    <property type="entry name" value="TRANSPORTER"/>
    <property type="match status" value="1"/>
</dbReference>
<feature type="transmembrane region" description="Helical" evidence="7">
    <location>
        <begin position="253"/>
        <end position="275"/>
    </location>
</feature>
<dbReference type="PANTHER" id="PTHR42948">
    <property type="entry name" value="TRANSPORTER"/>
    <property type="match status" value="1"/>
</dbReference>
<keyword evidence="5 7" id="KW-0472">Membrane</keyword>
<reference evidence="8 9" key="1">
    <citation type="submission" date="2021-03" db="EMBL/GenBank/DDBJ databases">
        <title>Genomic Encyclopedia of Type Strains, Phase IV (KMG-IV): sequencing the most valuable type-strain genomes for metagenomic binning, comparative biology and taxonomic classification.</title>
        <authorList>
            <person name="Goeker M."/>
        </authorList>
    </citation>
    <scope>NUCLEOTIDE SEQUENCE [LARGE SCALE GENOMIC DNA]</scope>
    <source>
        <strain evidence="8 9">DSM 27563</strain>
    </source>
</reference>
<dbReference type="SUPFAM" id="SSF161070">
    <property type="entry name" value="SNF-like"/>
    <property type="match status" value="1"/>
</dbReference>
<dbReference type="PROSITE" id="PS00610">
    <property type="entry name" value="NA_NEUROTRAN_SYMP_1"/>
    <property type="match status" value="1"/>
</dbReference>
<comment type="caution">
    <text evidence="8">The sequence shown here is derived from an EMBL/GenBank/DDBJ whole genome shotgun (WGS) entry which is preliminary data.</text>
</comment>
<proteinExistence type="inferred from homology"/>
<dbReference type="InterPro" id="IPR037272">
    <property type="entry name" value="SNS_sf"/>
</dbReference>
<feature type="transmembrane region" description="Helical" evidence="7">
    <location>
        <begin position="211"/>
        <end position="241"/>
    </location>
</feature>
<comment type="similarity">
    <text evidence="6">Belongs to the sodium:neurotransmitter symporter (SNF) (TC 2.A.22) family.</text>
</comment>
<feature type="transmembrane region" description="Helical" evidence="7">
    <location>
        <begin position="375"/>
        <end position="394"/>
    </location>
</feature>
<evidence type="ECO:0000256" key="7">
    <source>
        <dbReference type="SAM" id="Phobius"/>
    </source>
</evidence>
<feature type="transmembrane region" description="Helical" evidence="7">
    <location>
        <begin position="307"/>
        <end position="332"/>
    </location>
</feature>
<dbReference type="RefSeq" id="WP_210059942.1">
    <property type="nucleotide sequence ID" value="NZ_JAGGLJ010000001.1"/>
</dbReference>
<evidence type="ECO:0000256" key="2">
    <source>
        <dbReference type="ARBA" id="ARBA00022448"/>
    </source>
</evidence>
<organism evidence="8 9">
    <name type="scientific">Peptoniphilus stercorisuis</name>
    <dbReference type="NCBI Taxonomy" id="1436965"/>
    <lineage>
        <taxon>Bacteria</taxon>
        <taxon>Bacillati</taxon>
        <taxon>Bacillota</taxon>
        <taxon>Tissierellia</taxon>
        <taxon>Tissierellales</taxon>
        <taxon>Peptoniphilaceae</taxon>
        <taxon>Peptoniphilus</taxon>
    </lineage>
</organism>
<gene>
    <name evidence="8" type="ORF">J2Z71_000155</name>
</gene>
<dbReference type="InterPro" id="IPR047218">
    <property type="entry name" value="YocR/YhdH-like"/>
</dbReference>
<feature type="transmembrane region" description="Helical" evidence="7">
    <location>
        <begin position="344"/>
        <end position="363"/>
    </location>
</feature>
<feature type="transmembrane region" description="Helical" evidence="7">
    <location>
        <begin position="7"/>
        <end position="29"/>
    </location>
</feature>
<keyword evidence="4 7" id="KW-1133">Transmembrane helix</keyword>
<feature type="transmembrane region" description="Helical" evidence="7">
    <location>
        <begin position="144"/>
        <end position="162"/>
    </location>
</feature>
<dbReference type="NCBIfam" id="NF037979">
    <property type="entry name" value="Na_transp"/>
    <property type="match status" value="1"/>
</dbReference>
<dbReference type="InterPro" id="IPR000175">
    <property type="entry name" value="Na/ntran_symport"/>
</dbReference>
<keyword evidence="3 6" id="KW-0812">Transmembrane</keyword>
<evidence type="ECO:0000256" key="4">
    <source>
        <dbReference type="ARBA" id="ARBA00022989"/>
    </source>
</evidence>
<evidence type="ECO:0000256" key="3">
    <source>
        <dbReference type="ARBA" id="ARBA00022692"/>
    </source>
</evidence>
<keyword evidence="6" id="KW-0769">Symport</keyword>
<evidence type="ECO:0000313" key="9">
    <source>
        <dbReference type="Proteomes" id="UP001519306"/>
    </source>
</evidence>
<evidence type="ECO:0000256" key="6">
    <source>
        <dbReference type="RuleBase" id="RU003732"/>
    </source>
</evidence>
<feature type="transmembrane region" description="Helical" evidence="7">
    <location>
        <begin position="174"/>
        <end position="191"/>
    </location>
</feature>
<keyword evidence="2 6" id="KW-0813">Transport</keyword>